<dbReference type="RefSeq" id="XP_046004104.1">
    <property type="nucleotide sequence ID" value="XM_046156023.1"/>
</dbReference>
<accession>A0A9P8XST2</accession>
<dbReference type="EMBL" id="JAGTJQ010000017">
    <property type="protein sequence ID" value="KAH7010573.1"/>
    <property type="molecule type" value="Genomic_DNA"/>
</dbReference>
<evidence type="ECO:0000313" key="2">
    <source>
        <dbReference type="EMBL" id="KAH7010573.1"/>
    </source>
</evidence>
<keyword evidence="3" id="KW-1185">Reference proteome</keyword>
<feature type="compositionally biased region" description="Basic and acidic residues" evidence="1">
    <location>
        <begin position="1"/>
        <end position="11"/>
    </location>
</feature>
<dbReference type="GeneID" id="70185569"/>
<name>A0A9P8XST2_9PEZI</name>
<dbReference type="AlphaFoldDB" id="A0A9P8XST2"/>
<proteinExistence type="predicted"/>
<organism evidence="2 3">
    <name type="scientific">Microdochium trichocladiopsis</name>
    <dbReference type="NCBI Taxonomy" id="1682393"/>
    <lineage>
        <taxon>Eukaryota</taxon>
        <taxon>Fungi</taxon>
        <taxon>Dikarya</taxon>
        <taxon>Ascomycota</taxon>
        <taxon>Pezizomycotina</taxon>
        <taxon>Sordariomycetes</taxon>
        <taxon>Xylariomycetidae</taxon>
        <taxon>Xylariales</taxon>
        <taxon>Microdochiaceae</taxon>
        <taxon>Microdochium</taxon>
    </lineage>
</organism>
<gene>
    <name evidence="2" type="ORF">B0I36DRAFT_341615</name>
</gene>
<feature type="region of interest" description="Disordered" evidence="1">
    <location>
        <begin position="1"/>
        <end position="42"/>
    </location>
</feature>
<comment type="caution">
    <text evidence="2">The sequence shown here is derived from an EMBL/GenBank/DDBJ whole genome shotgun (WGS) entry which is preliminary data.</text>
</comment>
<reference evidence="2" key="1">
    <citation type="journal article" date="2021" name="Nat. Commun.">
        <title>Genetic determinants of endophytism in the Arabidopsis root mycobiome.</title>
        <authorList>
            <person name="Mesny F."/>
            <person name="Miyauchi S."/>
            <person name="Thiergart T."/>
            <person name="Pickel B."/>
            <person name="Atanasova L."/>
            <person name="Karlsson M."/>
            <person name="Huettel B."/>
            <person name="Barry K.W."/>
            <person name="Haridas S."/>
            <person name="Chen C."/>
            <person name="Bauer D."/>
            <person name="Andreopoulos W."/>
            <person name="Pangilinan J."/>
            <person name="LaButti K."/>
            <person name="Riley R."/>
            <person name="Lipzen A."/>
            <person name="Clum A."/>
            <person name="Drula E."/>
            <person name="Henrissat B."/>
            <person name="Kohler A."/>
            <person name="Grigoriev I.V."/>
            <person name="Martin F.M."/>
            <person name="Hacquard S."/>
        </authorList>
    </citation>
    <scope>NUCLEOTIDE SEQUENCE</scope>
    <source>
        <strain evidence="2">MPI-CAGE-CH-0230</strain>
    </source>
</reference>
<sequence>MSSSHTGDDPKHHKSKACYSARTARHHQNPSDSQNAASREVATSDSVAATACLPHHLVVTGNNHSRLVSRGSTYTPSTVDYHTSPHGQGSTTANESATTQASSLEDPLHYPYQAYSPDDDLFHPDGTSSYGPFCTAFPCLDPTCYTHPTSTTMLQEYYTTGTGAYFTDTHNDPDNVHDPQSNTFDPQIHIEAEDEWQYDAPARH</sequence>
<dbReference type="Proteomes" id="UP000756346">
    <property type="component" value="Unassembled WGS sequence"/>
</dbReference>
<feature type="region of interest" description="Disordered" evidence="1">
    <location>
        <begin position="63"/>
        <end position="103"/>
    </location>
</feature>
<evidence type="ECO:0000313" key="3">
    <source>
        <dbReference type="Proteomes" id="UP000756346"/>
    </source>
</evidence>
<feature type="compositionally biased region" description="Polar residues" evidence="1">
    <location>
        <begin position="30"/>
        <end position="42"/>
    </location>
</feature>
<protein>
    <submittedName>
        <fullName evidence="2">Uncharacterized protein</fullName>
    </submittedName>
</protein>
<evidence type="ECO:0000256" key="1">
    <source>
        <dbReference type="SAM" id="MobiDB-lite"/>
    </source>
</evidence>